<gene>
    <name evidence="6" type="ORF">PECAL_5P15870</name>
</gene>
<feature type="region of interest" description="Disordered" evidence="5">
    <location>
        <begin position="562"/>
        <end position="585"/>
    </location>
</feature>
<proteinExistence type="predicted"/>
<dbReference type="GO" id="GO:0003743">
    <property type="term" value="F:translation initiation factor activity"/>
    <property type="evidence" value="ECO:0007669"/>
    <property type="project" value="UniProtKB-KW"/>
</dbReference>
<feature type="compositionally biased region" description="Basic and acidic residues" evidence="5">
    <location>
        <begin position="314"/>
        <end position="330"/>
    </location>
</feature>
<feature type="compositionally biased region" description="Gly residues" evidence="5">
    <location>
        <begin position="140"/>
        <end position="157"/>
    </location>
</feature>
<dbReference type="PANTHER" id="PTHR12399">
    <property type="entry name" value="EUKARYOTIC TRANSLATION INITIATION FACTOR 3 SUBUNIT 7"/>
    <property type="match status" value="1"/>
</dbReference>
<dbReference type="InterPro" id="IPR007783">
    <property type="entry name" value="eIF3d"/>
</dbReference>
<name>A0A8J2SUE1_9STRA</name>
<dbReference type="GO" id="GO:0003723">
    <property type="term" value="F:RNA binding"/>
    <property type="evidence" value="ECO:0007669"/>
    <property type="project" value="UniProtKB-KW"/>
</dbReference>
<dbReference type="Pfam" id="PF05091">
    <property type="entry name" value="eIF-3_zeta"/>
    <property type="match status" value="1"/>
</dbReference>
<evidence type="ECO:0008006" key="8">
    <source>
        <dbReference type="Google" id="ProtNLM"/>
    </source>
</evidence>
<sequence>MAAQAQSFDTPDVHFNPGGWGPTEDDLPKQFLDVPYAPFGKGDRLGRAADFTASAYYQQKQKYRRERDARDRDGDFKNETFQFKHDAAEDASFRLVDTAKKQTGSRFDQGFKKPWQMRGRGRGAGGRGRGFGGVTYSKGKGQGQGKGKGKGTGTGGKRWGRGRGWGNRRPHVQKVDRGSSVNVRGSWVCVEEFDLGQLNKLSTAAPEASDLLWAGELALYDDSYDRVSTRTQKPLQRAENREFYYVSTTDDPAIEKLAEEQAGTVYGTDAIFSLLMAAPRSVYPWDVVVQKLDGVLVFDKRDTANFDYLTVSETSHDPPKSLEEIEEAKRFDRRRNKKEDDEPTSDINTPDKLSIEATMINQNFSQQILSDKAPEKMSLPNPFADTENAEAKPASLAYRYRKFQLGEHALVARTEVHAVVDKRGDLQKMTAFALNEWDSKLSGGVEWRQKIDAQRGAVLATELKNNSCKLARWTAQSILAGAEQMKLGYVSRVARTNPYDHVVLATQFYKPKEFATQITLNVNNMWGIIKMLVDLLLDKDDGKYVIARDGLKPLVRIYAVPPNTFEGDDSEDDDEVVQEEESESD</sequence>
<dbReference type="GO" id="GO:0005852">
    <property type="term" value="C:eukaryotic translation initiation factor 3 complex"/>
    <property type="evidence" value="ECO:0007669"/>
    <property type="project" value="InterPro"/>
</dbReference>
<dbReference type="PIRSF" id="PIRSF016281">
    <property type="entry name" value="EIF-3_zeta"/>
    <property type="match status" value="1"/>
</dbReference>
<reference evidence="6" key="1">
    <citation type="submission" date="2021-11" db="EMBL/GenBank/DDBJ databases">
        <authorList>
            <consortium name="Genoscope - CEA"/>
            <person name="William W."/>
        </authorList>
    </citation>
    <scope>NUCLEOTIDE SEQUENCE</scope>
</reference>
<accession>A0A8J2SUE1</accession>
<keyword evidence="2" id="KW-0396">Initiation factor</keyword>
<feature type="region of interest" description="Disordered" evidence="5">
    <location>
        <begin position="1"/>
        <end position="29"/>
    </location>
</feature>
<evidence type="ECO:0000256" key="4">
    <source>
        <dbReference type="ARBA" id="ARBA00022917"/>
    </source>
</evidence>
<feature type="region of interest" description="Disordered" evidence="5">
    <location>
        <begin position="106"/>
        <end position="177"/>
    </location>
</feature>
<organism evidence="6 7">
    <name type="scientific">Pelagomonas calceolata</name>
    <dbReference type="NCBI Taxonomy" id="35677"/>
    <lineage>
        <taxon>Eukaryota</taxon>
        <taxon>Sar</taxon>
        <taxon>Stramenopiles</taxon>
        <taxon>Ochrophyta</taxon>
        <taxon>Pelagophyceae</taxon>
        <taxon>Pelagomonadales</taxon>
        <taxon>Pelagomonadaceae</taxon>
        <taxon>Pelagomonas</taxon>
    </lineage>
</organism>
<dbReference type="EMBL" id="CAKKNE010000005">
    <property type="protein sequence ID" value="CAH0377005.1"/>
    <property type="molecule type" value="Genomic_DNA"/>
</dbReference>
<dbReference type="AlphaFoldDB" id="A0A8J2SUE1"/>
<keyword evidence="4" id="KW-0648">Protein biosynthesis</keyword>
<feature type="compositionally biased region" description="Basic residues" evidence="5">
    <location>
        <begin position="158"/>
        <end position="172"/>
    </location>
</feature>
<evidence type="ECO:0000256" key="1">
    <source>
        <dbReference type="ARBA" id="ARBA00022490"/>
    </source>
</evidence>
<comment type="caution">
    <text evidence="6">The sequence shown here is derived from an EMBL/GenBank/DDBJ whole genome shotgun (WGS) entry which is preliminary data.</text>
</comment>
<evidence type="ECO:0000256" key="5">
    <source>
        <dbReference type="SAM" id="MobiDB-lite"/>
    </source>
</evidence>
<feature type="compositionally biased region" description="Acidic residues" evidence="5">
    <location>
        <begin position="566"/>
        <end position="585"/>
    </location>
</feature>
<dbReference type="OrthoDB" id="16538at2759"/>
<dbReference type="PANTHER" id="PTHR12399:SF0">
    <property type="entry name" value="EUKARYOTIC TRANSLATION INITIATION FACTOR 3 SUBUNIT D"/>
    <property type="match status" value="1"/>
</dbReference>
<dbReference type="Proteomes" id="UP000789595">
    <property type="component" value="Unassembled WGS sequence"/>
</dbReference>
<keyword evidence="3" id="KW-0694">RNA-binding</keyword>
<evidence type="ECO:0000313" key="7">
    <source>
        <dbReference type="Proteomes" id="UP000789595"/>
    </source>
</evidence>
<evidence type="ECO:0000256" key="3">
    <source>
        <dbReference type="ARBA" id="ARBA00022884"/>
    </source>
</evidence>
<evidence type="ECO:0000256" key="2">
    <source>
        <dbReference type="ARBA" id="ARBA00022540"/>
    </source>
</evidence>
<evidence type="ECO:0000313" key="6">
    <source>
        <dbReference type="EMBL" id="CAH0377005.1"/>
    </source>
</evidence>
<keyword evidence="7" id="KW-1185">Reference proteome</keyword>
<protein>
    <recommendedName>
        <fullName evidence="8">EIF3d</fullName>
    </recommendedName>
</protein>
<feature type="compositionally biased region" description="Gly residues" evidence="5">
    <location>
        <begin position="122"/>
        <end position="133"/>
    </location>
</feature>
<keyword evidence="1" id="KW-0963">Cytoplasm</keyword>
<feature type="region of interest" description="Disordered" evidence="5">
    <location>
        <begin position="311"/>
        <end position="350"/>
    </location>
</feature>